<feature type="non-terminal residue" evidence="1">
    <location>
        <position position="1"/>
    </location>
</feature>
<proteinExistence type="predicted"/>
<keyword evidence="2" id="KW-1185">Reference proteome</keyword>
<name>A0A392VSE0_9FABA</name>
<sequence length="62" mass="6866">GALATSLTTKINRMRRIAEDLLLSGELPEGSRVRRDVQEIWDAGNTAREYWRRGAGGGHATQ</sequence>
<dbReference type="AlphaFoldDB" id="A0A392VSE0"/>
<dbReference type="Proteomes" id="UP000265520">
    <property type="component" value="Unassembled WGS sequence"/>
</dbReference>
<comment type="caution">
    <text evidence="1">The sequence shown here is derived from an EMBL/GenBank/DDBJ whole genome shotgun (WGS) entry which is preliminary data.</text>
</comment>
<dbReference type="EMBL" id="LXQA011243183">
    <property type="protein sequence ID" value="MCI90382.1"/>
    <property type="molecule type" value="Genomic_DNA"/>
</dbReference>
<reference evidence="1 2" key="1">
    <citation type="journal article" date="2018" name="Front. Plant Sci.">
        <title>Red Clover (Trifolium pratense) and Zigzag Clover (T. medium) - A Picture of Genomic Similarities and Differences.</title>
        <authorList>
            <person name="Dluhosova J."/>
            <person name="Istvanek J."/>
            <person name="Nedelnik J."/>
            <person name="Repkova J."/>
        </authorList>
    </citation>
    <scope>NUCLEOTIDE SEQUENCE [LARGE SCALE GENOMIC DNA]</scope>
    <source>
        <strain evidence="2">cv. 10/8</strain>
        <tissue evidence="1">Leaf</tissue>
    </source>
</reference>
<protein>
    <submittedName>
        <fullName evidence="1">Uncharacterized protein</fullName>
    </submittedName>
</protein>
<organism evidence="1 2">
    <name type="scientific">Trifolium medium</name>
    <dbReference type="NCBI Taxonomy" id="97028"/>
    <lineage>
        <taxon>Eukaryota</taxon>
        <taxon>Viridiplantae</taxon>
        <taxon>Streptophyta</taxon>
        <taxon>Embryophyta</taxon>
        <taxon>Tracheophyta</taxon>
        <taxon>Spermatophyta</taxon>
        <taxon>Magnoliopsida</taxon>
        <taxon>eudicotyledons</taxon>
        <taxon>Gunneridae</taxon>
        <taxon>Pentapetalae</taxon>
        <taxon>rosids</taxon>
        <taxon>fabids</taxon>
        <taxon>Fabales</taxon>
        <taxon>Fabaceae</taxon>
        <taxon>Papilionoideae</taxon>
        <taxon>50 kb inversion clade</taxon>
        <taxon>NPAAA clade</taxon>
        <taxon>Hologalegina</taxon>
        <taxon>IRL clade</taxon>
        <taxon>Trifolieae</taxon>
        <taxon>Trifolium</taxon>
    </lineage>
</organism>
<evidence type="ECO:0000313" key="2">
    <source>
        <dbReference type="Proteomes" id="UP000265520"/>
    </source>
</evidence>
<evidence type="ECO:0000313" key="1">
    <source>
        <dbReference type="EMBL" id="MCI90382.1"/>
    </source>
</evidence>
<accession>A0A392VSE0</accession>